<dbReference type="EMBL" id="CAXDID020000682">
    <property type="protein sequence ID" value="CAL6110151.1"/>
    <property type="molecule type" value="Genomic_DNA"/>
</dbReference>
<organism evidence="1">
    <name type="scientific">Hexamita inflata</name>
    <dbReference type="NCBI Taxonomy" id="28002"/>
    <lineage>
        <taxon>Eukaryota</taxon>
        <taxon>Metamonada</taxon>
        <taxon>Diplomonadida</taxon>
        <taxon>Hexamitidae</taxon>
        <taxon>Hexamitinae</taxon>
        <taxon>Hexamita</taxon>
    </lineage>
</organism>
<reference evidence="2 3" key="2">
    <citation type="submission" date="2024-07" db="EMBL/GenBank/DDBJ databases">
        <authorList>
            <person name="Akdeniz Z."/>
        </authorList>
    </citation>
    <scope>NUCLEOTIDE SEQUENCE [LARGE SCALE GENOMIC DNA]</scope>
</reference>
<reference evidence="1" key="1">
    <citation type="submission" date="2023-06" db="EMBL/GenBank/DDBJ databases">
        <authorList>
            <person name="Kurt Z."/>
        </authorList>
    </citation>
    <scope>NUCLEOTIDE SEQUENCE</scope>
</reference>
<dbReference type="Proteomes" id="UP001642409">
    <property type="component" value="Unassembled WGS sequence"/>
</dbReference>
<name>A0AA86TJ38_9EUKA</name>
<evidence type="ECO:0000313" key="2">
    <source>
        <dbReference type="EMBL" id="CAL6110151.1"/>
    </source>
</evidence>
<accession>A0AA86TJ38</accession>
<comment type="caution">
    <text evidence="1">The sequence shown here is derived from an EMBL/GenBank/DDBJ whole genome shotgun (WGS) entry which is preliminary data.</text>
</comment>
<keyword evidence="3" id="KW-1185">Reference proteome</keyword>
<dbReference type="EMBL" id="CATOUU010000196">
    <property type="protein sequence ID" value="CAI9920244.1"/>
    <property type="molecule type" value="Genomic_DNA"/>
</dbReference>
<evidence type="ECO:0000313" key="3">
    <source>
        <dbReference type="Proteomes" id="UP001642409"/>
    </source>
</evidence>
<sequence length="108" mass="12616">MQVICSLIGFSSQYRNPFHLQEGYPFKKAPNPLINDEPHFWVIYLYHNIVENSQNNDKYKLFMKVFCKTGFIYIGGPKIIGQPSYKWGRTPLINEIGLLYADFCSIFV</sequence>
<proteinExistence type="predicted"/>
<gene>
    <name evidence="2" type="ORF">HINF_LOCUS75783</name>
    <name evidence="1" type="ORF">HINF_LOCUS7889</name>
</gene>
<protein>
    <submittedName>
        <fullName evidence="2">Hypothetical_protein</fullName>
    </submittedName>
</protein>
<dbReference type="AlphaFoldDB" id="A0AA86TJ38"/>
<evidence type="ECO:0000313" key="1">
    <source>
        <dbReference type="EMBL" id="CAI9920244.1"/>
    </source>
</evidence>